<protein>
    <submittedName>
        <fullName evidence="1">Uncharacterized protein</fullName>
    </submittedName>
</protein>
<dbReference type="RefSeq" id="WP_283415729.1">
    <property type="nucleotide sequence ID" value="NZ_FXUO01000002.1"/>
</dbReference>
<keyword evidence="2" id="KW-1185">Reference proteome</keyword>
<organism evidence="1 2">
    <name type="scientific">Epilithonimonas pallida</name>
    <dbReference type="NCBI Taxonomy" id="373671"/>
    <lineage>
        <taxon>Bacteria</taxon>
        <taxon>Pseudomonadati</taxon>
        <taxon>Bacteroidota</taxon>
        <taxon>Flavobacteriia</taxon>
        <taxon>Flavobacteriales</taxon>
        <taxon>Weeksellaceae</taxon>
        <taxon>Chryseobacterium group</taxon>
        <taxon>Epilithonimonas</taxon>
    </lineage>
</organism>
<evidence type="ECO:0000313" key="1">
    <source>
        <dbReference type="EMBL" id="SMP90212.1"/>
    </source>
</evidence>
<comment type="caution">
    <text evidence="1">The sequence shown here is derived from an EMBL/GenBank/DDBJ whole genome shotgun (WGS) entry which is preliminary data.</text>
</comment>
<proteinExistence type="predicted"/>
<sequence length="201" mass="22503">MKNLIFLLLCIVICCSRDNDTETDNTSQLPAETQTGANTFGCLVNGKLFYPRDGSFSTAGSANAVTWWGDTSEGSNLYRELDVNNFKDGKPINNFWMHLQDIPTKGTGEYIWMDSNFKHGIDGLMQNYVYVKAFDYNTSTWKWYTSYENSGKTIITKYGGQPIVSGTFSGKLRSADGKETIEIIDGRFDINTATIGNQNFP</sequence>
<reference evidence="1 2" key="1">
    <citation type="submission" date="2017-05" db="EMBL/GenBank/DDBJ databases">
        <authorList>
            <person name="Varghese N."/>
            <person name="Submissions S."/>
        </authorList>
    </citation>
    <scope>NUCLEOTIDE SEQUENCE [LARGE SCALE GENOMIC DNA]</scope>
    <source>
        <strain evidence="1 2">DSM 18015</strain>
    </source>
</reference>
<evidence type="ECO:0000313" key="2">
    <source>
        <dbReference type="Proteomes" id="UP001158050"/>
    </source>
</evidence>
<dbReference type="Proteomes" id="UP001158050">
    <property type="component" value="Unassembled WGS sequence"/>
</dbReference>
<dbReference type="EMBL" id="FXUO01000002">
    <property type="protein sequence ID" value="SMP90212.1"/>
    <property type="molecule type" value="Genomic_DNA"/>
</dbReference>
<name>A0ABY1QZS3_9FLAO</name>
<accession>A0ABY1QZS3</accession>
<gene>
    <name evidence="1" type="ORF">SAMN05421679_102228</name>
</gene>